<proteinExistence type="predicted"/>
<organism evidence="2 3">
    <name type="scientific">Zafaria cholistanensis</name>
    <dbReference type="NCBI Taxonomy" id="1682741"/>
    <lineage>
        <taxon>Bacteria</taxon>
        <taxon>Bacillati</taxon>
        <taxon>Actinomycetota</taxon>
        <taxon>Actinomycetes</taxon>
        <taxon>Micrococcales</taxon>
        <taxon>Micrococcaceae</taxon>
        <taxon>Zafaria</taxon>
    </lineage>
</organism>
<reference evidence="2 3" key="1">
    <citation type="submission" date="2019-09" db="EMBL/GenBank/DDBJ databases">
        <title>Arthrobacter zafarii sp. nov., a moderately thermotolerant and halotolerant actinobacterium isolated from Cholistan desert soil of Pakistan.</title>
        <authorList>
            <person name="Amin A."/>
            <person name="Ahmed I."/>
            <person name="Khalid N."/>
            <person name="Schumann P."/>
            <person name="Busse H.J."/>
            <person name="Khan I.U."/>
            <person name="Li S."/>
            <person name="Li W.J."/>
        </authorList>
    </citation>
    <scope>NUCLEOTIDE SEQUENCE [LARGE SCALE GENOMIC DNA]</scope>
    <source>
        <strain evidence="2 3">NCCP-1664</strain>
    </source>
</reference>
<keyword evidence="1" id="KW-0812">Transmembrane</keyword>
<dbReference type="Proteomes" id="UP000325307">
    <property type="component" value="Unassembled WGS sequence"/>
</dbReference>
<keyword evidence="1" id="KW-1133">Transmembrane helix</keyword>
<sequence>MATNTAANNAPALDPMHAEPAGHGNSIAAWSAVGIMLIGTLVSCIGYTLASVSIFVAGLGVIGLGLVVGGILRAVGYGVGGSKTKRREH</sequence>
<keyword evidence="3" id="KW-1185">Reference proteome</keyword>
<keyword evidence="1" id="KW-0472">Membrane</keyword>
<accession>A0A5A7NRT6</accession>
<feature type="transmembrane region" description="Helical" evidence="1">
    <location>
        <begin position="54"/>
        <end position="79"/>
    </location>
</feature>
<dbReference type="NCBIfam" id="NF041681">
    <property type="entry name" value="HGxxPAAW"/>
    <property type="match status" value="1"/>
</dbReference>
<protein>
    <submittedName>
        <fullName evidence="2">Uncharacterized protein</fullName>
    </submittedName>
</protein>
<dbReference type="EMBL" id="BKDJ01000009">
    <property type="protein sequence ID" value="GER23475.1"/>
    <property type="molecule type" value="Genomic_DNA"/>
</dbReference>
<dbReference type="RefSeq" id="WP_225873778.1">
    <property type="nucleotide sequence ID" value="NZ_BKDJ01000009.1"/>
</dbReference>
<dbReference type="InterPro" id="IPR046550">
    <property type="entry name" value="DUF6704"/>
</dbReference>
<dbReference type="AlphaFoldDB" id="A0A5A7NRT6"/>
<feature type="transmembrane region" description="Helical" evidence="1">
    <location>
        <begin position="27"/>
        <end position="48"/>
    </location>
</feature>
<dbReference type="Pfam" id="PF20447">
    <property type="entry name" value="DUF6704"/>
    <property type="match status" value="1"/>
</dbReference>
<name>A0A5A7NRT6_9MICC</name>
<evidence type="ECO:0000256" key="1">
    <source>
        <dbReference type="SAM" id="Phobius"/>
    </source>
</evidence>
<comment type="caution">
    <text evidence="2">The sequence shown here is derived from an EMBL/GenBank/DDBJ whole genome shotgun (WGS) entry which is preliminary data.</text>
</comment>
<evidence type="ECO:0000313" key="3">
    <source>
        <dbReference type="Proteomes" id="UP000325307"/>
    </source>
</evidence>
<evidence type="ECO:0000313" key="2">
    <source>
        <dbReference type="EMBL" id="GER23475.1"/>
    </source>
</evidence>
<gene>
    <name evidence="2" type="ORF">NCCP1664_19710</name>
</gene>